<protein>
    <submittedName>
        <fullName evidence="2">Uncharacterized protein</fullName>
    </submittedName>
</protein>
<dbReference type="AlphaFoldDB" id="A0AA45L9M7"/>
<evidence type="ECO:0000313" key="3">
    <source>
        <dbReference type="Proteomes" id="UP000677152"/>
    </source>
</evidence>
<proteinExistence type="predicted"/>
<organism evidence="2 3">
    <name type="scientific">Actinosynnema pretiosum subsp. pretiosum</name>
    <dbReference type="NCBI Taxonomy" id="103721"/>
    <lineage>
        <taxon>Bacteria</taxon>
        <taxon>Bacillati</taxon>
        <taxon>Actinomycetota</taxon>
        <taxon>Actinomycetes</taxon>
        <taxon>Pseudonocardiales</taxon>
        <taxon>Pseudonocardiaceae</taxon>
        <taxon>Actinosynnema</taxon>
    </lineage>
</organism>
<reference evidence="2" key="1">
    <citation type="submission" date="2021-04" db="EMBL/GenBank/DDBJ databases">
        <title>Genomic sequence of Actinosynnema pretiosum subsp. pretiosum ATCC 31280 (C-14919).</title>
        <authorList>
            <person name="Bai L."/>
            <person name="Wang X."/>
            <person name="Xiao Y."/>
        </authorList>
    </citation>
    <scope>NUCLEOTIDE SEQUENCE</scope>
    <source>
        <strain evidence="2">ATCC 31280</strain>
    </source>
</reference>
<dbReference type="Proteomes" id="UP000677152">
    <property type="component" value="Chromosome"/>
</dbReference>
<accession>A0AA45L9M7</accession>
<evidence type="ECO:0000256" key="1">
    <source>
        <dbReference type="SAM" id="MobiDB-lite"/>
    </source>
</evidence>
<feature type="region of interest" description="Disordered" evidence="1">
    <location>
        <begin position="1"/>
        <end position="33"/>
    </location>
</feature>
<dbReference type="EMBL" id="CP073249">
    <property type="protein sequence ID" value="QUF06174.1"/>
    <property type="molecule type" value="Genomic_DNA"/>
</dbReference>
<gene>
    <name evidence="2" type="ORF">KCV87_09025</name>
</gene>
<name>A0AA45L9M7_9PSEU</name>
<sequence>MVVLPTPRGPASAYSPRPRLSRRRSSCAAGVSMSTTVSGPKKLVAGSAMRVAWCGAGLLASAAAGSTPRS</sequence>
<evidence type="ECO:0000313" key="2">
    <source>
        <dbReference type="EMBL" id="QUF06174.1"/>
    </source>
</evidence>